<dbReference type="InterPro" id="IPR011032">
    <property type="entry name" value="GroES-like_sf"/>
</dbReference>
<reference evidence="3" key="1">
    <citation type="journal article" date="2021" name="Nat. Commun.">
        <title>Genetic determinants of endophytism in the Arabidopsis root mycobiome.</title>
        <authorList>
            <person name="Mesny F."/>
            <person name="Miyauchi S."/>
            <person name="Thiergart T."/>
            <person name="Pickel B."/>
            <person name="Atanasova L."/>
            <person name="Karlsson M."/>
            <person name="Huettel B."/>
            <person name="Barry K.W."/>
            <person name="Haridas S."/>
            <person name="Chen C."/>
            <person name="Bauer D."/>
            <person name="Andreopoulos W."/>
            <person name="Pangilinan J."/>
            <person name="LaButti K."/>
            <person name="Riley R."/>
            <person name="Lipzen A."/>
            <person name="Clum A."/>
            <person name="Drula E."/>
            <person name="Henrissat B."/>
            <person name="Kohler A."/>
            <person name="Grigoriev I.V."/>
            <person name="Martin F.M."/>
            <person name="Hacquard S."/>
        </authorList>
    </citation>
    <scope>NUCLEOTIDE SEQUENCE</scope>
    <source>
        <strain evidence="3">MPI-CAGE-AT-0016</strain>
    </source>
</reference>
<dbReference type="AlphaFoldDB" id="A0A8K0TD82"/>
<dbReference type="Gene3D" id="3.40.50.720">
    <property type="entry name" value="NAD(P)-binding Rossmann-like Domain"/>
    <property type="match status" value="1"/>
</dbReference>
<dbReference type="OrthoDB" id="3509362at2759"/>
<accession>A0A8K0TD82</accession>
<dbReference type="Pfam" id="PF08240">
    <property type="entry name" value="ADH_N"/>
    <property type="match status" value="1"/>
</dbReference>
<dbReference type="InterPro" id="IPR052585">
    <property type="entry name" value="Lipid_raft_assoc_Zn_ADH"/>
</dbReference>
<dbReference type="InterPro" id="IPR013154">
    <property type="entry name" value="ADH-like_N"/>
</dbReference>
<dbReference type="Gene3D" id="3.90.180.10">
    <property type="entry name" value="Medium-chain alcohol dehydrogenases, catalytic domain"/>
    <property type="match status" value="1"/>
</dbReference>
<proteinExistence type="predicted"/>
<evidence type="ECO:0000259" key="2">
    <source>
        <dbReference type="SMART" id="SM00829"/>
    </source>
</evidence>
<gene>
    <name evidence="3" type="ORF">B0T11DRAFT_300416</name>
</gene>
<evidence type="ECO:0000256" key="1">
    <source>
        <dbReference type="SAM" id="MobiDB-lite"/>
    </source>
</evidence>
<dbReference type="SUPFAM" id="SSF50129">
    <property type="entry name" value="GroES-like"/>
    <property type="match status" value="1"/>
</dbReference>
<evidence type="ECO:0000313" key="4">
    <source>
        <dbReference type="Proteomes" id="UP000813385"/>
    </source>
</evidence>
<dbReference type="SUPFAM" id="SSF51735">
    <property type="entry name" value="NAD(P)-binding Rossmann-fold domains"/>
    <property type="match status" value="1"/>
</dbReference>
<keyword evidence="4" id="KW-1185">Reference proteome</keyword>
<name>A0A8K0TD82_9PEZI</name>
<dbReference type="SMART" id="SM00829">
    <property type="entry name" value="PKS_ER"/>
    <property type="match status" value="1"/>
</dbReference>
<dbReference type="PANTHER" id="PTHR43482:SF4">
    <property type="entry name" value="ALCOHOL DEHYDROGENASE, PUTATIVE (AFU_ORTHOLOGUE AFUA_7G06260)-RELATED"/>
    <property type="match status" value="1"/>
</dbReference>
<evidence type="ECO:0000313" key="3">
    <source>
        <dbReference type="EMBL" id="KAH7353249.1"/>
    </source>
</evidence>
<dbReference type="Proteomes" id="UP000813385">
    <property type="component" value="Unassembled WGS sequence"/>
</dbReference>
<feature type="region of interest" description="Disordered" evidence="1">
    <location>
        <begin position="1"/>
        <end position="20"/>
    </location>
</feature>
<dbReference type="InterPro" id="IPR036291">
    <property type="entry name" value="NAD(P)-bd_dom_sf"/>
</dbReference>
<feature type="domain" description="Enoyl reductase (ER)" evidence="2">
    <location>
        <begin position="21"/>
        <end position="330"/>
    </location>
</feature>
<sequence>MQAIRIHPSKTSAAFSPSNPAPSSALVLDSDIAIPSPRPGHILVRVHAATVTRDELSWPESYTEEFHIPGYDFAGVVADVHETDASAFQPGDEVFAFSDIEKGSAWAEYTTVAVKNVALKPKTLSFEEAATVPMCALTAWQALFVHSGLQEPDLTGNISPPNGRSVLITGASGAVGCYLVQLAAAAGLHVVAASSSNERNGDFLRSLGASEAVEYDEIIRIGRTFETIVDTVGGDPLSKSWAFVTDGGSIVTVDSSSFDFSNAAAPSGKEHVKKLFFILKPSGEQLRMVSKALDAGLLRTFVAHTFPLPEAKAAYEKASGRLDRRGKVVLTIP</sequence>
<dbReference type="EMBL" id="JAGPXD010000005">
    <property type="protein sequence ID" value="KAH7353249.1"/>
    <property type="molecule type" value="Genomic_DNA"/>
</dbReference>
<dbReference type="InterPro" id="IPR020843">
    <property type="entry name" value="ER"/>
</dbReference>
<comment type="caution">
    <text evidence="3">The sequence shown here is derived from an EMBL/GenBank/DDBJ whole genome shotgun (WGS) entry which is preliminary data.</text>
</comment>
<dbReference type="CDD" id="cd05289">
    <property type="entry name" value="MDR_like_2"/>
    <property type="match status" value="1"/>
</dbReference>
<protein>
    <recommendedName>
        <fullName evidence="2">Enoyl reductase (ER) domain-containing protein</fullName>
    </recommendedName>
</protein>
<dbReference type="PANTHER" id="PTHR43482">
    <property type="entry name" value="PROTEIN AST1-RELATED"/>
    <property type="match status" value="1"/>
</dbReference>
<dbReference type="Pfam" id="PF13602">
    <property type="entry name" value="ADH_zinc_N_2"/>
    <property type="match status" value="1"/>
</dbReference>
<organism evidence="3 4">
    <name type="scientific">Plectosphaerella cucumerina</name>
    <dbReference type="NCBI Taxonomy" id="40658"/>
    <lineage>
        <taxon>Eukaryota</taxon>
        <taxon>Fungi</taxon>
        <taxon>Dikarya</taxon>
        <taxon>Ascomycota</taxon>
        <taxon>Pezizomycotina</taxon>
        <taxon>Sordariomycetes</taxon>
        <taxon>Hypocreomycetidae</taxon>
        <taxon>Glomerellales</taxon>
        <taxon>Plectosphaerellaceae</taxon>
        <taxon>Plectosphaerella</taxon>
    </lineage>
</organism>
<dbReference type="GO" id="GO:0016491">
    <property type="term" value="F:oxidoreductase activity"/>
    <property type="evidence" value="ECO:0007669"/>
    <property type="project" value="InterPro"/>
</dbReference>